<feature type="transmembrane region" description="Helical" evidence="1">
    <location>
        <begin position="12"/>
        <end position="30"/>
    </location>
</feature>
<evidence type="ECO:0000313" key="3">
    <source>
        <dbReference type="Proteomes" id="UP000177445"/>
    </source>
</evidence>
<dbReference type="Proteomes" id="UP000177445">
    <property type="component" value="Chromosome"/>
</dbReference>
<dbReference type="EMBL" id="CP017715">
    <property type="protein sequence ID" value="AOY89338.1"/>
    <property type="molecule type" value="Genomic_DNA"/>
</dbReference>
<keyword evidence="1" id="KW-0812">Transmembrane</keyword>
<gene>
    <name evidence="2" type="ORF">BKP64_14810</name>
</gene>
<keyword evidence="1" id="KW-1133">Transmembrane helix</keyword>
<keyword evidence="1" id="KW-0472">Membrane</keyword>
<feature type="transmembrane region" description="Helical" evidence="1">
    <location>
        <begin position="42"/>
        <end position="60"/>
    </location>
</feature>
<sequence length="79" mass="8332">MSDKSGSVRNKFRSHFLIEVALVAALAIYLAVAEGQAVGDNLAFTVAGAGLMSLVTYWTLSTLRGGLEVIAVRVSRPGH</sequence>
<dbReference type="KEGG" id="msq:BKP64_14810"/>
<protein>
    <submittedName>
        <fullName evidence="2">Uncharacterized protein</fullName>
    </submittedName>
</protein>
<dbReference type="OrthoDB" id="6370384at2"/>
<evidence type="ECO:0000256" key="1">
    <source>
        <dbReference type="SAM" id="Phobius"/>
    </source>
</evidence>
<accession>A0A1D9GNY0</accession>
<keyword evidence="3" id="KW-1185">Reference proteome</keyword>
<evidence type="ECO:0000313" key="2">
    <source>
        <dbReference type="EMBL" id="AOY89338.1"/>
    </source>
</evidence>
<organism evidence="2 3">
    <name type="scientific">Marinobacter salinus</name>
    <dbReference type="NCBI Taxonomy" id="1874317"/>
    <lineage>
        <taxon>Bacteria</taxon>
        <taxon>Pseudomonadati</taxon>
        <taxon>Pseudomonadota</taxon>
        <taxon>Gammaproteobacteria</taxon>
        <taxon>Pseudomonadales</taxon>
        <taxon>Marinobacteraceae</taxon>
        <taxon>Marinobacter</taxon>
    </lineage>
</organism>
<reference evidence="2 3" key="1">
    <citation type="submission" date="2016-10" db="EMBL/GenBank/DDBJ databases">
        <title>Marinobacter salinus sp. nov., a moderately halophilic bacterium isolated from a tidal flat environment.</title>
        <authorList>
            <person name="Park S.-J."/>
        </authorList>
    </citation>
    <scope>NUCLEOTIDE SEQUENCE [LARGE SCALE GENOMIC DNA]</scope>
    <source>
        <strain evidence="2 3">Hb8</strain>
    </source>
</reference>
<name>A0A1D9GNY0_9GAMM</name>
<dbReference type="AlphaFoldDB" id="A0A1D9GNY0"/>
<proteinExistence type="predicted"/>